<dbReference type="Proteomes" id="UP000662857">
    <property type="component" value="Chromosome"/>
</dbReference>
<dbReference type="EMBL" id="CP070499">
    <property type="protein sequence ID" value="QSB16218.1"/>
    <property type="molecule type" value="Genomic_DNA"/>
</dbReference>
<evidence type="ECO:0000313" key="3">
    <source>
        <dbReference type="Proteomes" id="UP000662857"/>
    </source>
</evidence>
<organism evidence="2 3">
    <name type="scientific">Natronosporangium hydrolyticum</name>
    <dbReference type="NCBI Taxonomy" id="2811111"/>
    <lineage>
        <taxon>Bacteria</taxon>
        <taxon>Bacillati</taxon>
        <taxon>Actinomycetota</taxon>
        <taxon>Actinomycetes</taxon>
        <taxon>Micromonosporales</taxon>
        <taxon>Micromonosporaceae</taxon>
        <taxon>Natronosporangium</taxon>
    </lineage>
</organism>
<dbReference type="KEGG" id="nhy:JQS43_07950"/>
<feature type="region of interest" description="Disordered" evidence="1">
    <location>
        <begin position="138"/>
        <end position="183"/>
    </location>
</feature>
<feature type="region of interest" description="Disordered" evidence="1">
    <location>
        <begin position="1"/>
        <end position="33"/>
    </location>
</feature>
<dbReference type="RefSeq" id="WP_239678423.1">
    <property type="nucleotide sequence ID" value="NZ_CP070499.1"/>
</dbReference>
<sequence length="183" mass="18577">MHEEQRSEDDPTTWQLTGERSGTTVPDPASAREEAERLVAAGLAALSMAADRIGAPTRERGGAAAAGFDALGDALFGRSRHRQHSVANESAVCCQCPVCKVITAAREPNPLLAERLASGVGTIAEGAARVLRTVAGPTAEAGDAARPGPAGESVDSPQPGEDPWAAATKVAEGQAAGGRTGSE</sequence>
<evidence type="ECO:0000313" key="2">
    <source>
        <dbReference type="EMBL" id="QSB16218.1"/>
    </source>
</evidence>
<gene>
    <name evidence="2" type="ORF">JQS43_07950</name>
</gene>
<evidence type="ECO:0000256" key="1">
    <source>
        <dbReference type="SAM" id="MobiDB-lite"/>
    </source>
</evidence>
<accession>A0A895YQF4</accession>
<protein>
    <submittedName>
        <fullName evidence="2">Uncharacterized protein</fullName>
    </submittedName>
</protein>
<reference evidence="2" key="1">
    <citation type="submission" date="2021-02" db="EMBL/GenBank/DDBJ databases">
        <title>Natrosporangium hydrolyticum gen. nov., sp. nov, a haloalkaliphilic actinobacterium from a soda solonchak soil.</title>
        <authorList>
            <person name="Sorokin D.Y."/>
            <person name="Khijniak T.V."/>
            <person name="Zakharycheva A.P."/>
            <person name="Boueva O.V."/>
            <person name="Ariskina E.V."/>
            <person name="Hahnke R.L."/>
            <person name="Bunk B."/>
            <person name="Sproer C."/>
            <person name="Schumann P."/>
            <person name="Evtushenko L.I."/>
            <person name="Kublanov I.V."/>
        </authorList>
    </citation>
    <scope>NUCLEOTIDE SEQUENCE</scope>
    <source>
        <strain evidence="2">DSM 106523</strain>
    </source>
</reference>
<name>A0A895YQF4_9ACTN</name>
<feature type="compositionally biased region" description="Polar residues" evidence="1">
    <location>
        <begin position="12"/>
        <end position="24"/>
    </location>
</feature>
<dbReference type="AlphaFoldDB" id="A0A895YQF4"/>
<keyword evidence="3" id="KW-1185">Reference proteome</keyword>
<proteinExistence type="predicted"/>